<dbReference type="eggNOG" id="COG1307">
    <property type="taxonomic scope" value="Bacteria"/>
</dbReference>
<evidence type="ECO:0000313" key="2">
    <source>
        <dbReference type="EMBL" id="EDK34525.1"/>
    </source>
</evidence>
<gene>
    <name evidence="2" type="ordered locus">CKL_2513</name>
</gene>
<accession>A5N079</accession>
<reference evidence="2 3" key="1">
    <citation type="journal article" date="2008" name="Proc. Natl. Acad. Sci. U.S.A.">
        <title>The genome of Clostridium kluyveri, a strict anaerobe with unique metabolic features.</title>
        <authorList>
            <person name="Seedorf H."/>
            <person name="Fricke W.F."/>
            <person name="Veith B."/>
            <person name="Brueggemann H."/>
            <person name="Liesegang H."/>
            <person name="Strittmatter A."/>
            <person name="Miethke M."/>
            <person name="Buckel W."/>
            <person name="Hinderberger J."/>
            <person name="Li F."/>
            <person name="Hagemeier C."/>
            <person name="Thauer R.K."/>
            <person name="Gottschalk G."/>
        </authorList>
    </citation>
    <scope>NUCLEOTIDE SEQUENCE [LARGE SCALE GENOMIC DNA]</scope>
    <source>
        <strain evidence="3">ATCC 8527 / DSM 555 / NCIMB 10680</strain>
    </source>
</reference>
<evidence type="ECO:0008006" key="4">
    <source>
        <dbReference type="Google" id="ProtNLM"/>
    </source>
</evidence>
<dbReference type="Proteomes" id="UP000002411">
    <property type="component" value="Chromosome"/>
</dbReference>
<dbReference type="GO" id="GO:0008289">
    <property type="term" value="F:lipid binding"/>
    <property type="evidence" value="ECO:0007669"/>
    <property type="project" value="UniProtKB-KW"/>
</dbReference>
<dbReference type="PANTHER" id="PTHR33434">
    <property type="entry name" value="DEGV DOMAIN-CONTAINING PROTEIN DR_1986-RELATED"/>
    <property type="match status" value="1"/>
</dbReference>
<name>A5N079_CLOK5</name>
<dbReference type="KEGG" id="ckl:CKL_2513"/>
<keyword evidence="1" id="KW-0446">Lipid-binding</keyword>
<dbReference type="InterPro" id="IPR003797">
    <property type="entry name" value="DegV"/>
</dbReference>
<dbReference type="NCBIfam" id="TIGR00762">
    <property type="entry name" value="DegV"/>
    <property type="match status" value="1"/>
</dbReference>
<dbReference type="PANTHER" id="PTHR33434:SF2">
    <property type="entry name" value="FATTY ACID-BINDING PROTEIN TM_1468"/>
    <property type="match status" value="1"/>
</dbReference>
<dbReference type="HOGENOM" id="CLU_048251_4_2_9"/>
<dbReference type="PROSITE" id="PS51482">
    <property type="entry name" value="DEGV"/>
    <property type="match status" value="1"/>
</dbReference>
<dbReference type="SUPFAM" id="SSF82549">
    <property type="entry name" value="DAK1/DegV-like"/>
    <property type="match status" value="1"/>
</dbReference>
<organism evidence="2 3">
    <name type="scientific">Clostridium kluyveri (strain ATCC 8527 / DSM 555 / NBRC 12016 / NCIMB 10680 / K1)</name>
    <dbReference type="NCBI Taxonomy" id="431943"/>
    <lineage>
        <taxon>Bacteria</taxon>
        <taxon>Bacillati</taxon>
        <taxon>Bacillota</taxon>
        <taxon>Clostridia</taxon>
        <taxon>Eubacteriales</taxon>
        <taxon>Clostridiaceae</taxon>
        <taxon>Clostridium</taxon>
    </lineage>
</organism>
<dbReference type="STRING" id="431943.CKL_2513"/>
<protein>
    <recommendedName>
        <fullName evidence="4">Fatty acid-binding protein DegV</fullName>
    </recommendedName>
</protein>
<sequence>MNIKITSDSTCDLSTDILQLYNISLLPLHIEKGGKIFQDGIDIYPDDIFYHVSNGGTISTTSAVNPLEYKSFFEQFVNKYDAVIHINIGSGFSSCYQNACIAAQEFENVFVVDSMNLSTGQGHVVVEAAIKAAEDYPIDCILECLAYMIPKIRASFLLDRLDYMAKGGRCSAVMALGANLLKFKPCIEVENGKMRVGKKYRGTLKRCLMQYIDDKLENSNKIVPQRAFITHTTINSEIADAVKDAVSKKAIFDKVYETNAGCTISSHCGQNTLGVLFIEK</sequence>
<dbReference type="EMBL" id="CP000673">
    <property type="protein sequence ID" value="EDK34525.1"/>
    <property type="molecule type" value="Genomic_DNA"/>
</dbReference>
<dbReference type="InterPro" id="IPR050270">
    <property type="entry name" value="DegV_domain_contain"/>
</dbReference>
<proteinExistence type="predicted"/>
<dbReference type="Gene3D" id="3.40.50.10170">
    <property type="match status" value="1"/>
</dbReference>
<dbReference type="AlphaFoldDB" id="A5N079"/>
<dbReference type="Gene3D" id="3.30.1180.10">
    <property type="match status" value="1"/>
</dbReference>
<evidence type="ECO:0000313" key="3">
    <source>
        <dbReference type="Proteomes" id="UP000002411"/>
    </source>
</evidence>
<dbReference type="InterPro" id="IPR043168">
    <property type="entry name" value="DegV_C"/>
</dbReference>
<keyword evidence="3" id="KW-1185">Reference proteome</keyword>
<dbReference type="Pfam" id="PF02645">
    <property type="entry name" value="DegV"/>
    <property type="match status" value="1"/>
</dbReference>
<evidence type="ECO:0000256" key="1">
    <source>
        <dbReference type="ARBA" id="ARBA00023121"/>
    </source>
</evidence>